<protein>
    <recommendedName>
        <fullName evidence="3">Kinesin motor domain-containing protein</fullName>
    </recommendedName>
</protein>
<dbReference type="Pfam" id="PF00225">
    <property type="entry name" value="Kinesin"/>
    <property type="match status" value="1"/>
</dbReference>
<reference evidence="4" key="1">
    <citation type="submission" date="2023-10" db="EMBL/GenBank/DDBJ databases">
        <title>Chromosome-level genome of the transformable northern wattle, Acacia crassicarpa.</title>
        <authorList>
            <person name="Massaro I."/>
            <person name="Sinha N.R."/>
            <person name="Poethig S."/>
            <person name="Leichty A.R."/>
        </authorList>
    </citation>
    <scope>NUCLEOTIDE SEQUENCE</scope>
    <source>
        <strain evidence="4">Acra3RX</strain>
        <tissue evidence="4">Leaf</tissue>
    </source>
</reference>
<dbReference type="SUPFAM" id="SSF52540">
    <property type="entry name" value="P-loop containing nucleoside triphosphate hydrolases"/>
    <property type="match status" value="1"/>
</dbReference>
<comment type="caution">
    <text evidence="4">The sequence shown here is derived from an EMBL/GenBank/DDBJ whole genome shotgun (WGS) entry which is preliminary data.</text>
</comment>
<comment type="similarity">
    <text evidence="2">Belongs to the TRAFAC class myosin-kinesin ATPase superfamily. Kinesin family.</text>
</comment>
<dbReference type="GO" id="GO:0003777">
    <property type="term" value="F:microtubule motor activity"/>
    <property type="evidence" value="ECO:0007669"/>
    <property type="project" value="InterPro"/>
</dbReference>
<dbReference type="AlphaFoldDB" id="A0AAE1ISU5"/>
<sequence length="67" mass="7518">MLMSDSLYSNAKTLLFMNVSPVESNLEETQNSLMYASRVRSIVNDPSKNVSSKEVAGLKKLVAHWKE</sequence>
<feature type="domain" description="Kinesin motor" evidence="3">
    <location>
        <begin position="1"/>
        <end position="42"/>
    </location>
</feature>
<evidence type="ECO:0000256" key="1">
    <source>
        <dbReference type="ARBA" id="ARBA00023175"/>
    </source>
</evidence>
<dbReference type="Gene3D" id="6.10.250.760">
    <property type="match status" value="1"/>
</dbReference>
<keyword evidence="1" id="KW-0505">Motor protein</keyword>
<dbReference type="GO" id="GO:0005524">
    <property type="term" value="F:ATP binding"/>
    <property type="evidence" value="ECO:0007669"/>
    <property type="project" value="InterPro"/>
</dbReference>
<evidence type="ECO:0000313" key="4">
    <source>
        <dbReference type="EMBL" id="KAK4256620.1"/>
    </source>
</evidence>
<dbReference type="PANTHER" id="PTHR47972">
    <property type="entry name" value="KINESIN-LIKE PROTEIN KLP-3"/>
    <property type="match status" value="1"/>
</dbReference>
<dbReference type="PROSITE" id="PS50067">
    <property type="entry name" value="KINESIN_MOTOR_2"/>
    <property type="match status" value="1"/>
</dbReference>
<keyword evidence="5" id="KW-1185">Reference proteome</keyword>
<name>A0AAE1ISU5_9FABA</name>
<dbReference type="InterPro" id="IPR027640">
    <property type="entry name" value="Kinesin-like_fam"/>
</dbReference>
<dbReference type="GO" id="GO:0007018">
    <property type="term" value="P:microtubule-based movement"/>
    <property type="evidence" value="ECO:0007669"/>
    <property type="project" value="InterPro"/>
</dbReference>
<organism evidence="4 5">
    <name type="scientific">Acacia crassicarpa</name>
    <name type="common">northern wattle</name>
    <dbReference type="NCBI Taxonomy" id="499986"/>
    <lineage>
        <taxon>Eukaryota</taxon>
        <taxon>Viridiplantae</taxon>
        <taxon>Streptophyta</taxon>
        <taxon>Embryophyta</taxon>
        <taxon>Tracheophyta</taxon>
        <taxon>Spermatophyta</taxon>
        <taxon>Magnoliopsida</taxon>
        <taxon>eudicotyledons</taxon>
        <taxon>Gunneridae</taxon>
        <taxon>Pentapetalae</taxon>
        <taxon>rosids</taxon>
        <taxon>fabids</taxon>
        <taxon>Fabales</taxon>
        <taxon>Fabaceae</taxon>
        <taxon>Caesalpinioideae</taxon>
        <taxon>mimosoid clade</taxon>
        <taxon>Acacieae</taxon>
        <taxon>Acacia</taxon>
    </lineage>
</organism>
<dbReference type="InterPro" id="IPR036961">
    <property type="entry name" value="Kinesin_motor_dom_sf"/>
</dbReference>
<dbReference type="EMBL" id="JAWXYG010000012">
    <property type="protein sequence ID" value="KAK4256620.1"/>
    <property type="molecule type" value="Genomic_DNA"/>
</dbReference>
<dbReference type="Proteomes" id="UP001293593">
    <property type="component" value="Unassembled WGS sequence"/>
</dbReference>
<comment type="caution">
    <text evidence="2">Lacks conserved residue(s) required for the propagation of feature annotation.</text>
</comment>
<evidence type="ECO:0000259" key="3">
    <source>
        <dbReference type="PROSITE" id="PS50067"/>
    </source>
</evidence>
<accession>A0AAE1ISU5</accession>
<evidence type="ECO:0000313" key="5">
    <source>
        <dbReference type="Proteomes" id="UP001293593"/>
    </source>
</evidence>
<dbReference type="Gene3D" id="3.40.850.10">
    <property type="entry name" value="Kinesin motor domain"/>
    <property type="match status" value="1"/>
</dbReference>
<dbReference type="InterPro" id="IPR001752">
    <property type="entry name" value="Kinesin_motor_dom"/>
</dbReference>
<proteinExistence type="inferred from homology"/>
<dbReference type="GO" id="GO:0008017">
    <property type="term" value="F:microtubule binding"/>
    <property type="evidence" value="ECO:0007669"/>
    <property type="project" value="InterPro"/>
</dbReference>
<dbReference type="InterPro" id="IPR027417">
    <property type="entry name" value="P-loop_NTPase"/>
</dbReference>
<evidence type="ECO:0000256" key="2">
    <source>
        <dbReference type="PROSITE-ProRule" id="PRU00283"/>
    </source>
</evidence>
<gene>
    <name evidence="4" type="ORF">QN277_006323</name>
</gene>
<dbReference type="PANTHER" id="PTHR47972:SF16">
    <property type="entry name" value="KINESIN-LIKE PROTEIN"/>
    <property type="match status" value="1"/>
</dbReference>